<dbReference type="PANTHER" id="PTHR21581">
    <property type="entry name" value="D-ALANYL-D-ALANINE CARBOXYPEPTIDASE"/>
    <property type="match status" value="1"/>
</dbReference>
<evidence type="ECO:0000256" key="7">
    <source>
        <dbReference type="RuleBase" id="RU004016"/>
    </source>
</evidence>
<dbReference type="InterPro" id="IPR001967">
    <property type="entry name" value="Peptidase_S11_N"/>
</dbReference>
<feature type="domain" description="Peptidase S11 D-alanyl-D-alanine carboxypeptidase A N-terminal" evidence="9">
    <location>
        <begin position="24"/>
        <end position="242"/>
    </location>
</feature>
<dbReference type="EMBL" id="JBHRYD010000002">
    <property type="protein sequence ID" value="MFC3704396.1"/>
    <property type="molecule type" value="Genomic_DNA"/>
</dbReference>
<dbReference type="RefSeq" id="WP_380095965.1">
    <property type="nucleotide sequence ID" value="NZ_JBHRYD010000002.1"/>
</dbReference>
<dbReference type="PANTHER" id="PTHR21581:SF6">
    <property type="entry name" value="TRAFFICKING PROTEIN PARTICLE COMPLEX SUBUNIT 12"/>
    <property type="match status" value="1"/>
</dbReference>
<evidence type="ECO:0000256" key="2">
    <source>
        <dbReference type="ARBA" id="ARBA00022729"/>
    </source>
</evidence>
<evidence type="ECO:0000256" key="3">
    <source>
        <dbReference type="ARBA" id="ARBA00022801"/>
    </source>
</evidence>
<keyword evidence="5" id="KW-0573">Peptidoglycan synthesis</keyword>
<keyword evidence="11" id="KW-1185">Reference proteome</keyword>
<evidence type="ECO:0000259" key="9">
    <source>
        <dbReference type="Pfam" id="PF00768"/>
    </source>
</evidence>
<dbReference type="Gene3D" id="3.40.710.10">
    <property type="entry name" value="DD-peptidase/beta-lactamase superfamily"/>
    <property type="match status" value="1"/>
</dbReference>
<dbReference type="InterPro" id="IPR018044">
    <property type="entry name" value="Peptidase_S11"/>
</dbReference>
<keyword evidence="10" id="KW-0645">Protease</keyword>
<feature type="region of interest" description="Disordered" evidence="8">
    <location>
        <begin position="364"/>
        <end position="385"/>
    </location>
</feature>
<evidence type="ECO:0000256" key="8">
    <source>
        <dbReference type="SAM" id="MobiDB-lite"/>
    </source>
</evidence>
<name>A0ABV7WYP1_9HYPH</name>
<dbReference type="Pfam" id="PF00768">
    <property type="entry name" value="Peptidase_S11"/>
    <property type="match status" value="1"/>
</dbReference>
<sequence>MLIIRRIILALILVFSSLAPAWATPLLVVDRATLQVLYAEDAGQPWHPASLTKLMTAYVAFEQIANGTVTLDTPVTISRNAFNQAPSKSGLQVDSSVSLNDALYILIVKSANDIAVAIAETIGGSEAGFVAMMNDVASRMGLTATHFVNPHGLHDPGQVSSARDMAVLSLYIEQSFPQYMPMFTTGVVRLGKARLKSNNGLLEGFAGTTGMKTGYICASGLNIVATADRNGRQLLVVVLGGSSSRERDQRAAQLLLDAEAGRLQPNGQTVLTLPNAVGTAPVDMRPLICGKDAKTYAAEQQAAFPMGLKDQPSYLTEKIALHEYTAIDLGRVRTGIALPRPRPPHLPMFSAPAPVESAAIGDILRPGVSPGGSDIPIPQPRPADL</sequence>
<evidence type="ECO:0000313" key="10">
    <source>
        <dbReference type="EMBL" id="MFC3704396.1"/>
    </source>
</evidence>
<comment type="caution">
    <text evidence="10">The sequence shown here is derived from an EMBL/GenBank/DDBJ whole genome shotgun (WGS) entry which is preliminary data.</text>
</comment>
<evidence type="ECO:0000256" key="4">
    <source>
        <dbReference type="ARBA" id="ARBA00022960"/>
    </source>
</evidence>
<organism evidence="10 11">
    <name type="scientific">Devosia honganensis</name>
    <dbReference type="NCBI Taxonomy" id="1610527"/>
    <lineage>
        <taxon>Bacteria</taxon>
        <taxon>Pseudomonadati</taxon>
        <taxon>Pseudomonadota</taxon>
        <taxon>Alphaproteobacteria</taxon>
        <taxon>Hyphomicrobiales</taxon>
        <taxon>Devosiaceae</taxon>
        <taxon>Devosia</taxon>
    </lineage>
</organism>
<dbReference type="Proteomes" id="UP001595613">
    <property type="component" value="Unassembled WGS sequence"/>
</dbReference>
<keyword evidence="2" id="KW-0732">Signal</keyword>
<evidence type="ECO:0000256" key="5">
    <source>
        <dbReference type="ARBA" id="ARBA00022984"/>
    </source>
</evidence>
<proteinExistence type="inferred from homology"/>
<dbReference type="PRINTS" id="PR00725">
    <property type="entry name" value="DADACBPTASE1"/>
</dbReference>
<keyword evidence="10" id="KW-0121">Carboxypeptidase</keyword>
<dbReference type="EC" id="3.4.-.-" evidence="10"/>
<dbReference type="GO" id="GO:0004180">
    <property type="term" value="F:carboxypeptidase activity"/>
    <property type="evidence" value="ECO:0007669"/>
    <property type="project" value="UniProtKB-KW"/>
</dbReference>
<reference evidence="11" key="1">
    <citation type="journal article" date="2019" name="Int. J. Syst. Evol. Microbiol.">
        <title>The Global Catalogue of Microorganisms (GCM) 10K type strain sequencing project: providing services to taxonomists for standard genome sequencing and annotation.</title>
        <authorList>
            <consortium name="The Broad Institute Genomics Platform"/>
            <consortium name="The Broad Institute Genome Sequencing Center for Infectious Disease"/>
            <person name="Wu L."/>
            <person name="Ma J."/>
        </authorList>
    </citation>
    <scope>NUCLEOTIDE SEQUENCE [LARGE SCALE GENOMIC DNA]</scope>
    <source>
        <strain evidence="11">KCTC 42281</strain>
    </source>
</reference>
<keyword evidence="4" id="KW-0133">Cell shape</keyword>
<keyword evidence="3 10" id="KW-0378">Hydrolase</keyword>
<comment type="similarity">
    <text evidence="1 7">Belongs to the peptidase S11 family.</text>
</comment>
<evidence type="ECO:0000256" key="6">
    <source>
        <dbReference type="ARBA" id="ARBA00023316"/>
    </source>
</evidence>
<accession>A0ABV7WYP1</accession>
<dbReference type="SUPFAM" id="SSF56601">
    <property type="entry name" value="beta-lactamase/transpeptidase-like"/>
    <property type="match status" value="1"/>
</dbReference>
<protein>
    <submittedName>
        <fullName evidence="10">D-alanyl-D-alanine carboxypeptidase family protein</fullName>
        <ecNumber evidence="10">3.4.-.-</ecNumber>
    </submittedName>
</protein>
<dbReference type="InterPro" id="IPR012338">
    <property type="entry name" value="Beta-lactam/transpept-like"/>
</dbReference>
<gene>
    <name evidence="10" type="ORF">ACFOOL_06475</name>
</gene>
<evidence type="ECO:0000256" key="1">
    <source>
        <dbReference type="ARBA" id="ARBA00007164"/>
    </source>
</evidence>
<keyword evidence="6" id="KW-0961">Cell wall biogenesis/degradation</keyword>
<evidence type="ECO:0000313" key="11">
    <source>
        <dbReference type="Proteomes" id="UP001595613"/>
    </source>
</evidence>